<evidence type="ECO:0008006" key="4">
    <source>
        <dbReference type="Google" id="ProtNLM"/>
    </source>
</evidence>
<keyword evidence="1" id="KW-0472">Membrane</keyword>
<protein>
    <recommendedName>
        <fullName evidence="4">Copper transporter</fullName>
    </recommendedName>
</protein>
<dbReference type="PROSITE" id="PS51257">
    <property type="entry name" value="PROKAR_LIPOPROTEIN"/>
    <property type="match status" value="1"/>
</dbReference>
<feature type="non-terminal residue" evidence="2">
    <location>
        <position position="69"/>
    </location>
</feature>
<name>A0A5N6Z632_9EURO</name>
<accession>A0A5N6Z632</accession>
<proteinExistence type="predicted"/>
<dbReference type="Proteomes" id="UP000327118">
    <property type="component" value="Unassembled WGS sequence"/>
</dbReference>
<keyword evidence="1" id="KW-1133">Transmembrane helix</keyword>
<evidence type="ECO:0000256" key="1">
    <source>
        <dbReference type="SAM" id="Phobius"/>
    </source>
</evidence>
<dbReference type="EMBL" id="ML739116">
    <property type="protein sequence ID" value="KAE8352868.1"/>
    <property type="molecule type" value="Genomic_DNA"/>
</dbReference>
<sequence>MHDKEEVPTNIPPYTPMSSLGHELGIMFAFLTACFVIMGVYIYFWRAFELREARKEKTRREQLTARGFH</sequence>
<evidence type="ECO:0000313" key="3">
    <source>
        <dbReference type="Proteomes" id="UP000327118"/>
    </source>
</evidence>
<keyword evidence="1" id="KW-0812">Transmembrane</keyword>
<evidence type="ECO:0000313" key="2">
    <source>
        <dbReference type="EMBL" id="KAE8352868.1"/>
    </source>
</evidence>
<organism evidence="2 3">
    <name type="scientific">Aspergillus coremiiformis</name>
    <dbReference type="NCBI Taxonomy" id="138285"/>
    <lineage>
        <taxon>Eukaryota</taxon>
        <taxon>Fungi</taxon>
        <taxon>Dikarya</taxon>
        <taxon>Ascomycota</taxon>
        <taxon>Pezizomycotina</taxon>
        <taxon>Eurotiomycetes</taxon>
        <taxon>Eurotiomycetidae</taxon>
        <taxon>Eurotiales</taxon>
        <taxon>Aspergillaceae</taxon>
        <taxon>Aspergillus</taxon>
        <taxon>Aspergillus subgen. Circumdati</taxon>
    </lineage>
</organism>
<dbReference type="OrthoDB" id="3436553at2759"/>
<dbReference type="AlphaFoldDB" id="A0A5N6Z632"/>
<feature type="transmembrane region" description="Helical" evidence="1">
    <location>
        <begin position="24"/>
        <end position="45"/>
    </location>
</feature>
<gene>
    <name evidence="2" type="ORF">BDV28DRAFT_134409</name>
</gene>
<keyword evidence="3" id="KW-1185">Reference proteome</keyword>
<reference evidence="3" key="1">
    <citation type="submission" date="2019-04" db="EMBL/GenBank/DDBJ databases">
        <title>Friends and foes A comparative genomics studyof 23 Aspergillus species from section Flavi.</title>
        <authorList>
            <consortium name="DOE Joint Genome Institute"/>
            <person name="Kjaerbolling I."/>
            <person name="Vesth T."/>
            <person name="Frisvad J.C."/>
            <person name="Nybo J.L."/>
            <person name="Theobald S."/>
            <person name="Kildgaard S."/>
            <person name="Isbrandt T."/>
            <person name="Kuo A."/>
            <person name="Sato A."/>
            <person name="Lyhne E.K."/>
            <person name="Kogle M.E."/>
            <person name="Wiebenga A."/>
            <person name="Kun R.S."/>
            <person name="Lubbers R.J."/>
            <person name="Makela M.R."/>
            <person name="Barry K."/>
            <person name="Chovatia M."/>
            <person name="Clum A."/>
            <person name="Daum C."/>
            <person name="Haridas S."/>
            <person name="He G."/>
            <person name="LaButti K."/>
            <person name="Lipzen A."/>
            <person name="Mondo S."/>
            <person name="Riley R."/>
            <person name="Salamov A."/>
            <person name="Simmons B.A."/>
            <person name="Magnuson J.K."/>
            <person name="Henrissat B."/>
            <person name="Mortensen U.H."/>
            <person name="Larsen T.O."/>
            <person name="Devries R.P."/>
            <person name="Grigoriev I.V."/>
            <person name="Machida M."/>
            <person name="Baker S.E."/>
            <person name="Andersen M.R."/>
        </authorList>
    </citation>
    <scope>NUCLEOTIDE SEQUENCE [LARGE SCALE GENOMIC DNA]</scope>
    <source>
        <strain evidence="3">CBS 553.77</strain>
    </source>
</reference>